<dbReference type="RefSeq" id="XP_025400414.1">
    <property type="nucleotide sequence ID" value="XM_025543042.1"/>
</dbReference>
<reference evidence="2 3" key="1">
    <citation type="submission" date="2016-12" db="EMBL/GenBank/DDBJ databases">
        <title>The genomes of Aspergillus section Nigri reveals drivers in fungal speciation.</title>
        <authorList>
            <consortium name="DOE Joint Genome Institute"/>
            <person name="Vesth T.C."/>
            <person name="Nybo J."/>
            <person name="Theobald S."/>
            <person name="Brandl J."/>
            <person name="Frisvad J.C."/>
            <person name="Nielsen K.F."/>
            <person name="Lyhne E.K."/>
            <person name="Kogle M.E."/>
            <person name="Kuo A."/>
            <person name="Riley R."/>
            <person name="Clum A."/>
            <person name="Nolan M."/>
            <person name="Lipzen A."/>
            <person name="Salamov A."/>
            <person name="Henrissat B."/>
            <person name="Wiebenga A."/>
            <person name="De Vries R.P."/>
            <person name="Grigoriev I.V."/>
            <person name="Mortensen U.H."/>
            <person name="Andersen M.R."/>
            <person name="Baker S.E."/>
        </authorList>
    </citation>
    <scope>NUCLEOTIDE SEQUENCE [LARGE SCALE GENOMIC DNA]</scope>
    <source>
        <strain evidence="2 3">CBS 117.55</strain>
    </source>
</reference>
<dbReference type="VEuPathDB" id="FungiDB:BO70DRAFT_361430"/>
<evidence type="ECO:0000313" key="2">
    <source>
        <dbReference type="EMBL" id="PWY85072.1"/>
    </source>
</evidence>
<feature type="compositionally biased region" description="Low complexity" evidence="1">
    <location>
        <begin position="1"/>
        <end position="22"/>
    </location>
</feature>
<dbReference type="GeneID" id="37065279"/>
<dbReference type="Proteomes" id="UP000247233">
    <property type="component" value="Unassembled WGS sequence"/>
</dbReference>
<evidence type="ECO:0000313" key="3">
    <source>
        <dbReference type="Proteomes" id="UP000247233"/>
    </source>
</evidence>
<dbReference type="AlphaFoldDB" id="A0A317WIG4"/>
<gene>
    <name evidence="2" type="ORF">BO70DRAFT_361430</name>
</gene>
<accession>A0A317WIG4</accession>
<organism evidence="2 3">
    <name type="scientific">Aspergillus heteromorphus CBS 117.55</name>
    <dbReference type="NCBI Taxonomy" id="1448321"/>
    <lineage>
        <taxon>Eukaryota</taxon>
        <taxon>Fungi</taxon>
        <taxon>Dikarya</taxon>
        <taxon>Ascomycota</taxon>
        <taxon>Pezizomycotina</taxon>
        <taxon>Eurotiomycetes</taxon>
        <taxon>Eurotiomycetidae</taxon>
        <taxon>Eurotiales</taxon>
        <taxon>Aspergillaceae</taxon>
        <taxon>Aspergillus</taxon>
        <taxon>Aspergillus subgen. Circumdati</taxon>
    </lineage>
</organism>
<keyword evidence="3" id="KW-1185">Reference proteome</keyword>
<sequence length="67" mass="7501">MDRKSSAANSGTGSSSINNTQSDLSDLEKYKARWAKIYDDTVRQINEVREQEKKSRISKQSKSSSSS</sequence>
<dbReference type="OrthoDB" id="4504413at2759"/>
<proteinExistence type="predicted"/>
<name>A0A317WIG4_9EURO</name>
<comment type="caution">
    <text evidence="2">The sequence shown here is derived from an EMBL/GenBank/DDBJ whole genome shotgun (WGS) entry which is preliminary data.</text>
</comment>
<dbReference type="EMBL" id="MSFL01000009">
    <property type="protein sequence ID" value="PWY85072.1"/>
    <property type="molecule type" value="Genomic_DNA"/>
</dbReference>
<feature type="region of interest" description="Disordered" evidence="1">
    <location>
        <begin position="1"/>
        <end position="24"/>
    </location>
</feature>
<protein>
    <submittedName>
        <fullName evidence="2">Uncharacterized protein</fullName>
    </submittedName>
</protein>
<evidence type="ECO:0000256" key="1">
    <source>
        <dbReference type="SAM" id="MobiDB-lite"/>
    </source>
</evidence>